<dbReference type="EMBL" id="CABD030112323">
    <property type="status" value="NOT_ANNOTATED_CDS"/>
    <property type="molecule type" value="Genomic_DNA"/>
</dbReference>
<evidence type="ECO:0000313" key="2">
    <source>
        <dbReference type="Proteomes" id="UP000001519"/>
    </source>
</evidence>
<reference evidence="1 2" key="2">
    <citation type="journal article" date="2012" name="Nature">
        <title>Insights into hominid evolution from the gorilla genome sequence.</title>
        <authorList>
            <person name="Scally A."/>
            <person name="Dutheil J.Y."/>
            <person name="Hillier L.W."/>
            <person name="Jordan G.E."/>
            <person name="Goodhead I."/>
            <person name="Herrero J."/>
            <person name="Hobolth A."/>
            <person name="Lappalainen T."/>
            <person name="Mailund T."/>
            <person name="Marques-Bonet T."/>
            <person name="McCarthy S."/>
            <person name="Montgomery S.H."/>
            <person name="Schwalie P.C."/>
            <person name="Tang Y.A."/>
            <person name="Ward M.C."/>
            <person name="Xue Y."/>
            <person name="Yngvadottir B."/>
            <person name="Alkan C."/>
            <person name="Andersen L.N."/>
            <person name="Ayub Q."/>
            <person name="Ball E.V."/>
            <person name="Beal K."/>
            <person name="Bradley B.J."/>
            <person name="Chen Y."/>
            <person name="Clee C.M."/>
            <person name="Fitzgerald S."/>
            <person name="Graves T.A."/>
            <person name="Gu Y."/>
            <person name="Heath P."/>
            <person name="Heger A."/>
            <person name="Karakoc E."/>
            <person name="Kolb-Kokocinski A."/>
            <person name="Laird G.K."/>
            <person name="Lunter G."/>
            <person name="Meader S."/>
            <person name="Mort M."/>
            <person name="Mullikin J.C."/>
            <person name="Munch K."/>
            <person name="O'Connor T.D."/>
            <person name="Phillips A.D."/>
            <person name="Prado-Martinez J."/>
            <person name="Rogers A.S."/>
            <person name="Sajjadian S."/>
            <person name="Schmidt D."/>
            <person name="Shaw K."/>
            <person name="Simpson J.T."/>
            <person name="Stenson P.D."/>
            <person name="Turner D.J."/>
            <person name="Vigilant L."/>
            <person name="Vilella A.J."/>
            <person name="Whitener W."/>
            <person name="Zhu B."/>
            <person name="Cooper D.N."/>
            <person name="de Jong P."/>
            <person name="Dermitzakis E.T."/>
            <person name="Eichler E.E."/>
            <person name="Flicek P."/>
            <person name="Goldman N."/>
            <person name="Mundy N.I."/>
            <person name="Ning Z."/>
            <person name="Odom D.T."/>
            <person name="Ponting C.P."/>
            <person name="Quail M.A."/>
            <person name="Ryder O.A."/>
            <person name="Searle S.M."/>
            <person name="Warren W.C."/>
            <person name="Wilson R.K."/>
            <person name="Schierup M.H."/>
            <person name="Rogers J."/>
            <person name="Tyler-Smith C."/>
            <person name="Durbin R."/>
        </authorList>
    </citation>
    <scope>NUCLEOTIDE SEQUENCE [LARGE SCALE GENOMIC DNA]</scope>
</reference>
<evidence type="ECO:0000313" key="1">
    <source>
        <dbReference type="Ensembl" id="ENSGGOP00000041875.1"/>
    </source>
</evidence>
<organism evidence="1 2">
    <name type="scientific">Gorilla gorilla gorilla</name>
    <name type="common">Western lowland gorilla</name>
    <dbReference type="NCBI Taxonomy" id="9595"/>
    <lineage>
        <taxon>Eukaryota</taxon>
        <taxon>Metazoa</taxon>
        <taxon>Chordata</taxon>
        <taxon>Craniata</taxon>
        <taxon>Vertebrata</taxon>
        <taxon>Euteleostomi</taxon>
        <taxon>Mammalia</taxon>
        <taxon>Eutheria</taxon>
        <taxon>Euarchontoglires</taxon>
        <taxon>Primates</taxon>
        <taxon>Haplorrhini</taxon>
        <taxon>Catarrhini</taxon>
        <taxon>Hominidae</taxon>
        <taxon>Gorilla</taxon>
    </lineage>
</organism>
<dbReference type="InParanoid" id="A0A2I2Z4D9"/>
<dbReference type="Proteomes" id="UP000001519">
    <property type="component" value="Chromosome 19"/>
</dbReference>
<dbReference type="AlphaFoldDB" id="A0A2I2Z4D9"/>
<sequence length="80" mass="8546">LLSRTPKPACRWPFLSAHCDLWGHPFSLAPKCSLLLLVLPGGLAAGRRAWGSPQPQPSCSFAAAANSPHLGFIYSSHPLL</sequence>
<dbReference type="GeneTree" id="ENSGT00910000147684"/>
<name>A0A2I2Z4D9_GORGO</name>
<keyword evidence="2" id="KW-1185">Reference proteome</keyword>
<dbReference type="OMA" id="HQFLAEP"/>
<reference evidence="1" key="4">
    <citation type="submission" date="2025-09" db="UniProtKB">
        <authorList>
            <consortium name="Ensembl"/>
        </authorList>
    </citation>
    <scope>IDENTIFICATION</scope>
</reference>
<proteinExistence type="predicted"/>
<reference evidence="1" key="3">
    <citation type="submission" date="2025-08" db="UniProtKB">
        <authorList>
            <consortium name="Ensembl"/>
        </authorList>
    </citation>
    <scope>IDENTIFICATION</scope>
</reference>
<dbReference type="Bgee" id="ENSGGOG00000036627">
    <property type="expression patterns" value="Expressed in cerebellum and 2 other cell types or tissues"/>
</dbReference>
<protein>
    <submittedName>
        <fullName evidence="1">Uncharacterized protein</fullName>
    </submittedName>
</protein>
<dbReference type="Ensembl" id="ENSGGOT00000065918.1">
    <property type="protein sequence ID" value="ENSGGOP00000041875.1"/>
    <property type="gene ID" value="ENSGGOG00000036627.1"/>
</dbReference>
<dbReference type="EMBL" id="CABD030112322">
    <property type="status" value="NOT_ANNOTATED_CDS"/>
    <property type="molecule type" value="Genomic_DNA"/>
</dbReference>
<accession>A0A2I2Z4D9</accession>
<reference evidence="2" key="1">
    <citation type="submission" date="2011-05" db="EMBL/GenBank/DDBJ databases">
        <title>Insights into the evolution of the great apes provided by the gorilla genome.</title>
        <authorList>
            <person name="Scally A."/>
        </authorList>
    </citation>
    <scope>NUCLEOTIDE SEQUENCE [LARGE SCALE GENOMIC DNA]</scope>
</reference>